<comment type="caution">
    <text evidence="1">The sequence shown here is derived from an EMBL/GenBank/DDBJ whole genome shotgun (WGS) entry which is preliminary data.</text>
</comment>
<dbReference type="Proteomes" id="UP000242814">
    <property type="component" value="Unassembled WGS sequence"/>
</dbReference>
<sequence>MKKGFPTKILCNFSQKNDEQKELAILAEVAESRHFFQPTSRLKKNMLPDIQDELKQLDPSVIGYQRLEGSYQQSL</sequence>
<evidence type="ECO:0000313" key="2">
    <source>
        <dbReference type="Proteomes" id="UP000242814"/>
    </source>
</evidence>
<gene>
    <name evidence="1" type="ORF">ACO22_05035</name>
</gene>
<evidence type="ECO:0000313" key="1">
    <source>
        <dbReference type="EMBL" id="ODH25800.1"/>
    </source>
</evidence>
<reference evidence="1 2" key="1">
    <citation type="submission" date="2016-06" db="EMBL/GenBank/DDBJ databases">
        <authorList>
            <person name="Kjaerup R.B."/>
            <person name="Dalgaard T.S."/>
            <person name="Juul-Madsen H.R."/>
        </authorList>
    </citation>
    <scope>NUCLEOTIDE SEQUENCE [LARGE SCALE GENOMIC DNA]</scope>
    <source>
        <strain evidence="1 2">Pb300</strain>
    </source>
</reference>
<name>A0A1D2JBC8_PARBR</name>
<protein>
    <submittedName>
        <fullName evidence="1">Uncharacterized protein</fullName>
    </submittedName>
</protein>
<dbReference type="EMBL" id="LZYO01000213">
    <property type="protein sequence ID" value="ODH25800.1"/>
    <property type="molecule type" value="Genomic_DNA"/>
</dbReference>
<proteinExistence type="predicted"/>
<dbReference type="AlphaFoldDB" id="A0A1D2JBC8"/>
<accession>A0A1D2JBC8</accession>
<organism evidence="1 2">
    <name type="scientific">Paracoccidioides brasiliensis</name>
    <dbReference type="NCBI Taxonomy" id="121759"/>
    <lineage>
        <taxon>Eukaryota</taxon>
        <taxon>Fungi</taxon>
        <taxon>Dikarya</taxon>
        <taxon>Ascomycota</taxon>
        <taxon>Pezizomycotina</taxon>
        <taxon>Eurotiomycetes</taxon>
        <taxon>Eurotiomycetidae</taxon>
        <taxon>Onygenales</taxon>
        <taxon>Ajellomycetaceae</taxon>
        <taxon>Paracoccidioides</taxon>
    </lineage>
</organism>
<dbReference type="VEuPathDB" id="FungiDB:PADG_01137"/>